<organism evidence="2 3">
    <name type="scientific">Shewanella surugensis</name>
    <dbReference type="NCBI Taxonomy" id="212020"/>
    <lineage>
        <taxon>Bacteria</taxon>
        <taxon>Pseudomonadati</taxon>
        <taxon>Pseudomonadota</taxon>
        <taxon>Gammaproteobacteria</taxon>
        <taxon>Alteromonadales</taxon>
        <taxon>Shewanellaceae</taxon>
        <taxon>Shewanella</taxon>
    </lineage>
</organism>
<dbReference type="Proteomes" id="UP001203423">
    <property type="component" value="Unassembled WGS sequence"/>
</dbReference>
<evidence type="ECO:0000313" key="3">
    <source>
        <dbReference type="Proteomes" id="UP001203423"/>
    </source>
</evidence>
<dbReference type="EMBL" id="JAKIKS010000040">
    <property type="protein sequence ID" value="MCL1125141.1"/>
    <property type="molecule type" value="Genomic_DNA"/>
</dbReference>
<keyword evidence="1" id="KW-0472">Membrane</keyword>
<protein>
    <submittedName>
        <fullName evidence="2">TIGR03503 family protein</fullName>
    </submittedName>
</protein>
<keyword evidence="1" id="KW-1133">Transmembrane helix</keyword>
<name>A0ABT0LBT8_9GAMM</name>
<keyword evidence="3" id="KW-1185">Reference proteome</keyword>
<proteinExistence type="predicted"/>
<evidence type="ECO:0000256" key="1">
    <source>
        <dbReference type="SAM" id="Phobius"/>
    </source>
</evidence>
<gene>
    <name evidence="2" type="ORF">L2764_11805</name>
</gene>
<dbReference type="NCBIfam" id="TIGR03503">
    <property type="entry name" value="TIGR03503 family protein"/>
    <property type="match status" value="1"/>
</dbReference>
<accession>A0ABT0LBT8</accession>
<feature type="transmembrane region" description="Helical" evidence="1">
    <location>
        <begin position="381"/>
        <end position="403"/>
    </location>
</feature>
<dbReference type="RefSeq" id="WP_248940430.1">
    <property type="nucleotide sequence ID" value="NZ_JAKIKS010000040.1"/>
</dbReference>
<sequence>MKGLRHLRYLCAMYVPLLIWMGQSWAMPDGIGVQDANELKNRFRIDHKVSGLTLFVQREYGSAPVVIVLPDGRKWYANHHPEHVSWAQGKAGDMIMIEQPMAGPWQLLGQINSGSTITKASSLSIRVDTIPQPVFQGERLKLTASLQNDSDRIRLPGLDYLIKWQARFISVRHSQDENFAVGSVNVGQYLDNGEAFDESPDDGVFTSQLDFNQAWGEYIFEVKMYNDIVERERRIPFILSKRPINVALMSDASSDEAIRSLMLDVDDIVLSLAETQVVLELIGPTGMRQTIDVNHITDKFTEITLPKITHLGGYRLNVSAVSTVKERSTAKDARAAREIYLMLPEIFFNLIQLPPRLTPKELVVIKFDQAVAAEKTAKQHVLVWMISGNAFLLLAGLLSFMGWRRRQQQAVSRRSAKHALKQSQADVSMVLDEIDLTLPGGKY</sequence>
<dbReference type="InterPro" id="IPR020010">
    <property type="entry name" value="CHP03503"/>
</dbReference>
<keyword evidence="1" id="KW-0812">Transmembrane</keyword>
<dbReference type="NCBIfam" id="NF041940">
    <property type="entry name" value="choice_anch_X"/>
    <property type="match status" value="1"/>
</dbReference>
<comment type="caution">
    <text evidence="2">The sequence shown here is derived from an EMBL/GenBank/DDBJ whole genome shotgun (WGS) entry which is preliminary data.</text>
</comment>
<reference evidence="2 3" key="1">
    <citation type="submission" date="2022-01" db="EMBL/GenBank/DDBJ databases">
        <title>Whole genome-based taxonomy of the Shewanellaceae.</title>
        <authorList>
            <person name="Martin-Rodriguez A.J."/>
        </authorList>
    </citation>
    <scope>NUCLEOTIDE SEQUENCE [LARGE SCALE GENOMIC DNA]</scope>
    <source>
        <strain evidence="2 3">DSM 17177</strain>
    </source>
</reference>
<evidence type="ECO:0000313" key="2">
    <source>
        <dbReference type="EMBL" id="MCL1125141.1"/>
    </source>
</evidence>